<feature type="domain" description="Condensation" evidence="2">
    <location>
        <begin position="2"/>
        <end position="389"/>
    </location>
</feature>
<proteinExistence type="predicted"/>
<dbReference type="EMBL" id="BSOA01000013">
    <property type="protein sequence ID" value="GLQ87921.1"/>
    <property type="molecule type" value="Genomic_DNA"/>
</dbReference>
<dbReference type="CDD" id="cd19531">
    <property type="entry name" value="LCL_NRPS-like"/>
    <property type="match status" value="1"/>
</dbReference>
<dbReference type="Gene3D" id="3.30.559.30">
    <property type="entry name" value="Nonribosomal peptide synthetase, condensation domain"/>
    <property type="match status" value="1"/>
</dbReference>
<reference evidence="4" key="1">
    <citation type="journal article" date="2019" name="Int. J. Syst. Evol. Microbiol.">
        <title>The Global Catalogue of Microorganisms (GCM) 10K type strain sequencing project: providing services to taxonomists for standard genome sequencing and annotation.</title>
        <authorList>
            <consortium name="The Broad Institute Genomics Platform"/>
            <consortium name="The Broad Institute Genome Sequencing Center for Infectious Disease"/>
            <person name="Wu L."/>
            <person name="Ma J."/>
        </authorList>
    </citation>
    <scope>NUCLEOTIDE SEQUENCE [LARGE SCALE GENOMIC DNA]</scope>
    <source>
        <strain evidence="4">NBRC 111981</strain>
    </source>
</reference>
<protein>
    <recommendedName>
        <fullName evidence="2">Condensation domain-containing protein</fullName>
    </recommendedName>
</protein>
<evidence type="ECO:0000256" key="1">
    <source>
        <dbReference type="SAM" id="Phobius"/>
    </source>
</evidence>
<keyword evidence="1" id="KW-0472">Membrane</keyword>
<accession>A0ABQ5XBC7</accession>
<dbReference type="Gene3D" id="3.30.559.10">
    <property type="entry name" value="Chloramphenicol acetyltransferase-like domain"/>
    <property type="match status" value="1"/>
</dbReference>
<keyword evidence="4" id="KW-1185">Reference proteome</keyword>
<feature type="transmembrane region" description="Helical" evidence="1">
    <location>
        <begin position="192"/>
        <end position="213"/>
    </location>
</feature>
<dbReference type="Proteomes" id="UP001156627">
    <property type="component" value="Unassembled WGS sequence"/>
</dbReference>
<comment type="caution">
    <text evidence="3">The sequence shown here is derived from an EMBL/GenBank/DDBJ whole genome shotgun (WGS) entry which is preliminary data.</text>
</comment>
<keyword evidence="1" id="KW-0812">Transmembrane</keyword>
<dbReference type="InterPro" id="IPR001242">
    <property type="entry name" value="Condensation_dom"/>
</dbReference>
<evidence type="ECO:0000259" key="2">
    <source>
        <dbReference type="Pfam" id="PF00668"/>
    </source>
</evidence>
<evidence type="ECO:0000313" key="3">
    <source>
        <dbReference type="EMBL" id="GLQ87921.1"/>
    </source>
</evidence>
<gene>
    <name evidence="3" type="ORF">GCM10007898_14890</name>
</gene>
<name>A0ABQ5XBC7_9GAMM</name>
<sequence length="422" mass="48202">MFRLGFELVRGQITQKLHQEVFVALDECRLGEHSSESREAALQDVVFDYALRPFDLRRPPLLRVLLIHTDNGEQYVLFVIHHIVADGLSIRILVREVGMHYQSLVSASGWEPAPLPIQYIDYAIWERERATRTSREGLDHWLAQLGTEWPRLRLPTDFPRPAQRSHRGKVHRFMLDETLVTELRNSAREEGVTLFVMLLAGYALLLAGLSGIWNIPVAVPMSGRHRAELEELIGFFGNTVICYARLAQTWTLRQLVAEIQRGMLAAHAGQDVPFEEIVRAYGGAHASRNGSMYDTMFEYLDFRTQQYDLLGLDEQQWELPESLDFEVEVHTQTAKCDLFLCCWELGPRLECIIEYDRDLFEAGRIAGWSEAYVGLLRGMTRNLDQPMVSLTGRLVEEANVRPQLSGLFDEFNYAAVDAGGHV</sequence>
<keyword evidence="1" id="KW-1133">Transmembrane helix</keyword>
<dbReference type="InterPro" id="IPR023213">
    <property type="entry name" value="CAT-like_dom_sf"/>
</dbReference>
<organism evidence="3 4">
    <name type="scientific">Dyella flagellata</name>
    <dbReference type="NCBI Taxonomy" id="1867833"/>
    <lineage>
        <taxon>Bacteria</taxon>
        <taxon>Pseudomonadati</taxon>
        <taxon>Pseudomonadota</taxon>
        <taxon>Gammaproteobacteria</taxon>
        <taxon>Lysobacterales</taxon>
        <taxon>Rhodanobacteraceae</taxon>
        <taxon>Dyella</taxon>
    </lineage>
</organism>
<dbReference type="PANTHER" id="PTHR45527:SF1">
    <property type="entry name" value="FATTY ACID SYNTHASE"/>
    <property type="match status" value="1"/>
</dbReference>
<dbReference type="SUPFAM" id="SSF52777">
    <property type="entry name" value="CoA-dependent acyltransferases"/>
    <property type="match status" value="2"/>
</dbReference>
<dbReference type="Pfam" id="PF00668">
    <property type="entry name" value="Condensation"/>
    <property type="match status" value="1"/>
</dbReference>
<dbReference type="PANTHER" id="PTHR45527">
    <property type="entry name" value="NONRIBOSOMAL PEPTIDE SYNTHETASE"/>
    <property type="match status" value="1"/>
</dbReference>
<evidence type="ECO:0000313" key="4">
    <source>
        <dbReference type="Proteomes" id="UP001156627"/>
    </source>
</evidence>